<evidence type="ECO:0000313" key="2">
    <source>
        <dbReference type="EMBL" id="CAD6916727.1"/>
    </source>
</evidence>
<protein>
    <submittedName>
        <fullName evidence="3">Uncharacterized protein</fullName>
    </submittedName>
</protein>
<accession>A0A177V539</accession>
<name>A0A177V539_9BASI</name>
<comment type="caution">
    <text evidence="3">The sequence shown here is derived from an EMBL/GenBank/DDBJ whole genome shotgun (WGS) entry which is preliminary data.</text>
</comment>
<reference evidence="2" key="3">
    <citation type="submission" date="2020-10" db="EMBL/GenBank/DDBJ databases">
        <authorList>
            <person name="Sedaghatjoo S."/>
        </authorList>
    </citation>
    <scope>NUCLEOTIDE SEQUENCE</scope>
    <source>
        <strain evidence="2">AZH3</strain>
    </source>
</reference>
<evidence type="ECO:0000313" key="3">
    <source>
        <dbReference type="EMBL" id="KAE8249382.1"/>
    </source>
</evidence>
<dbReference type="EMBL" id="CAJHJG010002034">
    <property type="protein sequence ID" value="CAD6916727.1"/>
    <property type="molecule type" value="Genomic_DNA"/>
</dbReference>
<evidence type="ECO:0000313" key="4">
    <source>
        <dbReference type="Proteomes" id="UP000077671"/>
    </source>
</evidence>
<dbReference type="EMBL" id="LWDD02001321">
    <property type="protein sequence ID" value="KAE8249382.1"/>
    <property type="molecule type" value="Genomic_DNA"/>
</dbReference>
<organism evidence="3 4">
    <name type="scientific">Tilletia caries</name>
    <name type="common">wheat bunt fungus</name>
    <dbReference type="NCBI Taxonomy" id="13290"/>
    <lineage>
        <taxon>Eukaryota</taxon>
        <taxon>Fungi</taxon>
        <taxon>Dikarya</taxon>
        <taxon>Basidiomycota</taxon>
        <taxon>Ustilaginomycotina</taxon>
        <taxon>Exobasidiomycetes</taxon>
        <taxon>Tilletiales</taxon>
        <taxon>Tilletiaceae</taxon>
        <taxon>Tilletia</taxon>
    </lineage>
</organism>
<dbReference type="AlphaFoldDB" id="A0A177V539"/>
<proteinExistence type="predicted"/>
<dbReference type="Proteomes" id="UP000836402">
    <property type="component" value="Unassembled WGS sequence"/>
</dbReference>
<reference evidence="3" key="1">
    <citation type="submission" date="2016-04" db="EMBL/GenBank/DDBJ databases">
        <authorList>
            <person name="Nguyen H.D."/>
            <person name="Kesanakurti P."/>
            <person name="Cullis J."/>
            <person name="Levesque C.A."/>
            <person name="Hambleton S."/>
        </authorList>
    </citation>
    <scope>NUCLEOTIDE SEQUENCE</scope>
    <source>
        <strain evidence="3">DAOMC 238032</strain>
    </source>
</reference>
<gene>
    <name evidence="3" type="ORF">A4X03_0g6622</name>
    <name evidence="2" type="ORF">JKIAZH3_G2933</name>
</gene>
<feature type="region of interest" description="Disordered" evidence="1">
    <location>
        <begin position="81"/>
        <end position="178"/>
    </location>
</feature>
<keyword evidence="5" id="KW-1185">Reference proteome</keyword>
<evidence type="ECO:0000256" key="1">
    <source>
        <dbReference type="SAM" id="MobiDB-lite"/>
    </source>
</evidence>
<reference evidence="3" key="2">
    <citation type="journal article" date="2019" name="IMA Fungus">
        <title>Genome sequencing and comparison of five Tilletia species to identify candidate genes for the detection of regulated species infecting wheat.</title>
        <authorList>
            <person name="Nguyen H.D.T."/>
            <person name="Sultana T."/>
            <person name="Kesanakurti P."/>
            <person name="Hambleton S."/>
        </authorList>
    </citation>
    <scope>NUCLEOTIDE SEQUENCE</scope>
    <source>
        <strain evidence="3">DAOMC 238032</strain>
    </source>
</reference>
<evidence type="ECO:0000313" key="5">
    <source>
        <dbReference type="Proteomes" id="UP000836402"/>
    </source>
</evidence>
<feature type="compositionally biased region" description="Low complexity" evidence="1">
    <location>
        <begin position="82"/>
        <end position="91"/>
    </location>
</feature>
<sequence>MAEMKAPASAAAVPMPASVSAPALAAAASSIIPDPPILEPYTCRDRLLLAQATYEAGAEPPDWTKISMLLLSHPLIKDDPRAGATVSSTHGSAGGGTAAQASNPADEDAGASQQQKTTHARARSTRSRSAAAVPPPSASDPGDEEMKDEDTSHAPSSPIAATAGTGTSAVAGSAPSWTPADCERAWTALIVLKGLGGEQAAQVVEGKLPEKTSQIARADRSTQLLLARILYSDRMLELKAEIEEKDDLFRSIISQVEEERKAKSTKSTATASK</sequence>
<dbReference type="Proteomes" id="UP000077671">
    <property type="component" value="Unassembled WGS sequence"/>
</dbReference>
<feature type="compositionally biased region" description="Low complexity" evidence="1">
    <location>
        <begin position="156"/>
        <end position="176"/>
    </location>
</feature>